<proteinExistence type="predicted"/>
<keyword evidence="2" id="KW-0964">Secreted</keyword>
<evidence type="ECO:0000313" key="8">
    <source>
        <dbReference type="EMBL" id="QRR02444.1"/>
    </source>
</evidence>
<dbReference type="EMBL" id="CP056775">
    <property type="protein sequence ID" value="QRR02444.1"/>
    <property type="molecule type" value="Genomic_DNA"/>
</dbReference>
<feature type="signal peptide" evidence="4">
    <location>
        <begin position="1"/>
        <end position="23"/>
    </location>
</feature>
<comment type="subcellular location">
    <subcellularLocation>
        <location evidence="1">Secreted</location>
    </subcellularLocation>
</comment>
<dbReference type="NCBIfam" id="NF033679">
    <property type="entry name" value="DNRLRE_dom"/>
    <property type="match status" value="1"/>
</dbReference>
<dbReference type="Pfam" id="PF18962">
    <property type="entry name" value="Por_Secre_tail"/>
    <property type="match status" value="1"/>
</dbReference>
<evidence type="ECO:0000256" key="4">
    <source>
        <dbReference type="SAM" id="SignalP"/>
    </source>
</evidence>
<keyword evidence="9" id="KW-1185">Reference proteome</keyword>
<evidence type="ECO:0000313" key="9">
    <source>
        <dbReference type="Proteomes" id="UP000612680"/>
    </source>
</evidence>
<dbReference type="PANTHER" id="PTHR42754">
    <property type="entry name" value="ENDOGLUCANASE"/>
    <property type="match status" value="1"/>
</dbReference>
<dbReference type="PANTHER" id="PTHR42754:SF1">
    <property type="entry name" value="LIPOPROTEIN"/>
    <property type="match status" value="1"/>
</dbReference>
<dbReference type="Proteomes" id="UP000612680">
    <property type="component" value="Chromosome"/>
</dbReference>
<evidence type="ECO:0000256" key="3">
    <source>
        <dbReference type="ARBA" id="ARBA00022729"/>
    </source>
</evidence>
<keyword evidence="3 4" id="KW-0732">Signal</keyword>
<dbReference type="SUPFAM" id="SSF49785">
    <property type="entry name" value="Galactose-binding domain-like"/>
    <property type="match status" value="1"/>
</dbReference>
<feature type="domain" description="Secretion system C-terminal sorting" evidence="6">
    <location>
        <begin position="942"/>
        <end position="1018"/>
    </location>
</feature>
<dbReference type="Gene3D" id="2.60.120.430">
    <property type="entry name" value="Galactose-binding lectin"/>
    <property type="match status" value="1"/>
</dbReference>
<feature type="domain" description="Carbohydrate-binding module family 96" evidence="7">
    <location>
        <begin position="750"/>
        <end position="910"/>
    </location>
</feature>
<evidence type="ECO:0000259" key="7">
    <source>
        <dbReference type="Pfam" id="PF24517"/>
    </source>
</evidence>
<feature type="chain" id="PRO_5045855595" evidence="4">
    <location>
        <begin position="24"/>
        <end position="1026"/>
    </location>
</feature>
<dbReference type="Pfam" id="PF24517">
    <property type="entry name" value="CBM96"/>
    <property type="match status" value="1"/>
</dbReference>
<name>A0ABX7I941_9BACT</name>
<protein>
    <submittedName>
        <fullName evidence="8">DNRLRE domain-containing protein</fullName>
    </submittedName>
</protein>
<dbReference type="InterPro" id="IPR021720">
    <property type="entry name" value="Malectin_dom"/>
</dbReference>
<sequence length="1026" mass="110310">MKKLLLLSSLLIINLYTSLSIWAQPAVQWDKTLGGKDDDYLMSANPTSDGGFILGGRSGNNSSKTGERSEAGRGNTNYWIIKLAADGSKEWDKTYGGNYIDILSVVRQTPDGGYILGGYSYSDASGDKTQGNGGQSIPGERQADFWIIKISASGAKQWDRTILRRGDEQLSDIRRTSEGGYLAWGSNYFVKLSASGVQEWERANTSSIGSDRAGKIEMPDGGFTMANVVPGGFSITKLNAAGVQQWTKTYKSTGTGTVTSSPVLRVLADGYLLGGSSDYGKGGDKSEAGRGGRDYWILKIASDGRKVWDKRFGGPENDELKAIEPTADGGYMLTGVSNSNIGGDKSEKAQGIQDAWIVKISASGTKQWERTLGGKKYQLYDIYRGTSQLRLNRQNPDGSYVLTGSSTGLASSTKTGDALGSWIIKLTSAGTKVWDKVTGGYDNSSILSTADGGYLFAGSSSSQPGAIKTESSRGGLDYWIIKHAAEAATKTFTLPSQSLSFTYKPGVTTPPQTLAVKTSGTKPALRFFKSANSPWLTVQQNTDGNLTFRADGTGLAAGIYEVLVTLFAPDYSRVVLPVKLVVTSQEAANTTLRINAGGGAFAASGGRQFVADQYYSGIDRTSPVSSGDILRTTDDELYQTGRCSPSFSYKIPVPNGNISVILHFAETWFGVPGRGAGGAGSRRFHVNMEGIRKLTDYDIFAAAGGAMKAVMRTVPVMVTDGVLNIDFLTGSADLPKVSAIEVLVTSAILPVVADAYIYENEPFKNYGSQPSLEVKNVEKSYVQRRSAFLKFPIGTVGEVGSAKLRIYGHNQEDTKVVSLHVYGVDDDSWLEDRITKEIAPEASTPSLGFAGVDHVYRYYEIDVTSYVKSQQQTGDALVSFLLHDPNYRNTRLVFNSRESGSNPPQLVIRTTQQMNALARSGEEPVEAVLEEDTEKGAERSAVFPNPVTSRFTVHVSSGHSDDISFEMVSLSGISRKLVASESVKPGHDTQLDISNLGLRGGVYMLKIQSGSATEVLKLMMAEGSQP</sequence>
<dbReference type="InterPro" id="IPR026444">
    <property type="entry name" value="Secre_tail"/>
</dbReference>
<dbReference type="InterPro" id="IPR008979">
    <property type="entry name" value="Galactose-bd-like_sf"/>
</dbReference>
<dbReference type="Pfam" id="PF11721">
    <property type="entry name" value="Malectin"/>
    <property type="match status" value="1"/>
</dbReference>
<feature type="domain" description="Malectin" evidence="5">
    <location>
        <begin position="591"/>
        <end position="740"/>
    </location>
</feature>
<reference evidence="8 9" key="1">
    <citation type="submission" date="2020-06" db="EMBL/GenBank/DDBJ databases">
        <title>Dyadobacter sandarakinus sp. nov., isolated from the soil of the Arctic Yellow River Station.</title>
        <authorList>
            <person name="Zhang Y."/>
            <person name="Peng F."/>
        </authorList>
    </citation>
    <scope>NUCLEOTIDE SEQUENCE [LARGE SCALE GENOMIC DNA]</scope>
    <source>
        <strain evidence="8 9">Q3-56</strain>
    </source>
</reference>
<evidence type="ECO:0000259" key="5">
    <source>
        <dbReference type="Pfam" id="PF11721"/>
    </source>
</evidence>
<dbReference type="RefSeq" id="WP_204657402.1">
    <property type="nucleotide sequence ID" value="NZ_CP056775.1"/>
</dbReference>
<evidence type="ECO:0000256" key="1">
    <source>
        <dbReference type="ARBA" id="ARBA00004613"/>
    </source>
</evidence>
<organism evidence="8 9">
    <name type="scientific">Dyadobacter sandarakinus</name>
    <dbReference type="NCBI Taxonomy" id="2747268"/>
    <lineage>
        <taxon>Bacteria</taxon>
        <taxon>Pseudomonadati</taxon>
        <taxon>Bacteroidota</taxon>
        <taxon>Cytophagia</taxon>
        <taxon>Cytophagales</taxon>
        <taxon>Spirosomataceae</taxon>
        <taxon>Dyadobacter</taxon>
    </lineage>
</organism>
<gene>
    <name evidence="8" type="ORF">HWI92_16760</name>
</gene>
<evidence type="ECO:0000259" key="6">
    <source>
        <dbReference type="Pfam" id="PF18962"/>
    </source>
</evidence>
<dbReference type="NCBIfam" id="TIGR04183">
    <property type="entry name" value="Por_Secre_tail"/>
    <property type="match status" value="1"/>
</dbReference>
<evidence type="ECO:0000256" key="2">
    <source>
        <dbReference type="ARBA" id="ARBA00022525"/>
    </source>
</evidence>
<dbReference type="InterPro" id="IPR055372">
    <property type="entry name" value="CBM96"/>
</dbReference>
<accession>A0ABX7I941</accession>